<evidence type="ECO:0000259" key="2">
    <source>
        <dbReference type="Pfam" id="PF13399"/>
    </source>
</evidence>
<keyword evidence="1" id="KW-1133">Transmembrane helix</keyword>
<dbReference type="InterPro" id="IPR027381">
    <property type="entry name" value="LytR/CpsA/Psr_C"/>
</dbReference>
<sequence>MNGWVVLLWSFVAALVLIIGGIFGSLVVMGRIDLFPEAVPTSTPTPAETGVVDVAYSVMILNASPDDGLDDQMRELLITNGWSADIVFATDSASQDFATTTVYYVADGDELAAIGLANLIGGAAVEQSDFYADLNDTGGSQLTVVIGVDRSSAAPATPAP</sequence>
<dbReference type="Gene3D" id="3.30.70.2390">
    <property type="match status" value="1"/>
</dbReference>
<feature type="domain" description="LytR/CpsA/Psr regulator C-terminal" evidence="2">
    <location>
        <begin position="56"/>
        <end position="149"/>
    </location>
</feature>
<name>A0A0F0KJD4_9MICO</name>
<gene>
    <name evidence="3" type="ORF">RN50_01979</name>
</gene>
<dbReference type="Proteomes" id="UP000033572">
    <property type="component" value="Unassembled WGS sequence"/>
</dbReference>
<evidence type="ECO:0000256" key="1">
    <source>
        <dbReference type="SAM" id="Phobius"/>
    </source>
</evidence>
<reference evidence="3 4" key="1">
    <citation type="submission" date="2015-02" db="EMBL/GenBank/DDBJ databases">
        <title>Draft genome sequences of ten Microbacterium spp. with emphasis on heavy metal contaminated environments.</title>
        <authorList>
            <person name="Corretto E."/>
        </authorList>
    </citation>
    <scope>NUCLEOTIDE SEQUENCE [LARGE SCALE GENOMIC DNA]</scope>
    <source>
        <strain evidence="3 4">DSM 12966</strain>
    </source>
</reference>
<proteinExistence type="predicted"/>
<dbReference type="PATRIC" id="fig|104336.4.peg.2017"/>
<dbReference type="KEGG" id="mfol:DXT68_12330"/>
<evidence type="ECO:0000313" key="3">
    <source>
        <dbReference type="EMBL" id="KJL21012.1"/>
    </source>
</evidence>
<dbReference type="EMBL" id="JYIU01000042">
    <property type="protein sequence ID" value="KJL21012.1"/>
    <property type="molecule type" value="Genomic_DNA"/>
</dbReference>
<keyword evidence="4" id="KW-1185">Reference proteome</keyword>
<keyword evidence="1" id="KW-0472">Membrane</keyword>
<accession>A0A0F0KJD4</accession>
<keyword evidence="1" id="KW-0812">Transmembrane</keyword>
<dbReference type="Pfam" id="PF13399">
    <property type="entry name" value="LytR_C"/>
    <property type="match status" value="1"/>
</dbReference>
<organism evidence="3 4">
    <name type="scientific">Microbacterium foliorum</name>
    <dbReference type="NCBI Taxonomy" id="104336"/>
    <lineage>
        <taxon>Bacteria</taxon>
        <taxon>Bacillati</taxon>
        <taxon>Actinomycetota</taxon>
        <taxon>Actinomycetes</taxon>
        <taxon>Micrococcales</taxon>
        <taxon>Microbacteriaceae</taxon>
        <taxon>Microbacterium</taxon>
    </lineage>
</organism>
<feature type="transmembrane region" description="Helical" evidence="1">
    <location>
        <begin position="6"/>
        <end position="28"/>
    </location>
</feature>
<dbReference type="AlphaFoldDB" id="A0A0F0KJD4"/>
<protein>
    <recommendedName>
        <fullName evidence="2">LytR/CpsA/Psr regulator C-terminal domain-containing protein</fullName>
    </recommendedName>
</protein>
<comment type="caution">
    <text evidence="3">The sequence shown here is derived from an EMBL/GenBank/DDBJ whole genome shotgun (WGS) entry which is preliminary data.</text>
</comment>
<evidence type="ECO:0000313" key="4">
    <source>
        <dbReference type="Proteomes" id="UP000033572"/>
    </source>
</evidence>